<gene>
    <name evidence="1" type="ORF">EDX97_00610</name>
</gene>
<sequence>MKTQRFIHQSTHSPLVVLPTFEQEGKKVFEHVQAQTDHPFQILEITDLDWDNDCSPWPAKGFDGKAKDRIQEIDQILPGYDRTETYLAGYSLAGLMALYATYQTDTYRKIMSASGSFWFEGWLDFVQEATMKRIPDAIYFSLGDREAKTRHPLMKQVQVNTEATYEKMKEQGIRTILEWNPGNHFKDTDQRTAKGILWLLEG</sequence>
<reference evidence="1 2" key="1">
    <citation type="submission" date="2018-11" db="EMBL/GenBank/DDBJ databases">
        <title>Clostridium sp. nov., a member of the family Erysipelotrichaceae isolated from pig faeces.</title>
        <authorList>
            <person name="Chang Y.-H."/>
        </authorList>
    </citation>
    <scope>NUCLEOTIDE SEQUENCE [LARGE SCALE GENOMIC DNA]</scope>
    <source>
        <strain evidence="1 2">YH-panp20</strain>
    </source>
</reference>
<comment type="caution">
    <text evidence="1">The sequence shown here is derived from an EMBL/GenBank/DDBJ whole genome shotgun (WGS) entry which is preliminary data.</text>
</comment>
<dbReference type="Proteomes" id="UP000276568">
    <property type="component" value="Unassembled WGS sequence"/>
</dbReference>
<keyword evidence="1" id="KW-0378">Hydrolase</keyword>
<evidence type="ECO:0000313" key="1">
    <source>
        <dbReference type="EMBL" id="RNM31109.1"/>
    </source>
</evidence>
<keyword evidence="2" id="KW-1185">Reference proteome</keyword>
<protein>
    <submittedName>
        <fullName evidence="1">Alpha/beta hydrolase</fullName>
    </submittedName>
</protein>
<dbReference type="SUPFAM" id="SSF53474">
    <property type="entry name" value="alpha/beta-Hydrolases"/>
    <property type="match status" value="1"/>
</dbReference>
<dbReference type="AlphaFoldDB" id="A0A3N0I249"/>
<dbReference type="RefSeq" id="WP_128519289.1">
    <property type="nucleotide sequence ID" value="NZ_RJQC01000001.1"/>
</dbReference>
<proteinExistence type="predicted"/>
<dbReference type="EMBL" id="RJQC01000001">
    <property type="protein sequence ID" value="RNM31109.1"/>
    <property type="molecule type" value="Genomic_DNA"/>
</dbReference>
<organism evidence="1 2">
    <name type="scientific">Absicoccus porci</name>
    <dbReference type="NCBI Taxonomy" id="2486576"/>
    <lineage>
        <taxon>Bacteria</taxon>
        <taxon>Bacillati</taxon>
        <taxon>Bacillota</taxon>
        <taxon>Erysipelotrichia</taxon>
        <taxon>Erysipelotrichales</taxon>
        <taxon>Erysipelotrichaceae</taxon>
        <taxon>Absicoccus</taxon>
    </lineage>
</organism>
<dbReference type="GO" id="GO:0016787">
    <property type="term" value="F:hydrolase activity"/>
    <property type="evidence" value="ECO:0007669"/>
    <property type="project" value="UniProtKB-KW"/>
</dbReference>
<evidence type="ECO:0000313" key="2">
    <source>
        <dbReference type="Proteomes" id="UP000276568"/>
    </source>
</evidence>
<name>A0A3N0I249_9FIRM</name>
<dbReference type="InterPro" id="IPR029058">
    <property type="entry name" value="AB_hydrolase_fold"/>
</dbReference>
<dbReference type="Gene3D" id="3.40.50.1820">
    <property type="entry name" value="alpha/beta hydrolase"/>
    <property type="match status" value="1"/>
</dbReference>
<accession>A0A3N0I249</accession>
<dbReference type="OrthoDB" id="9794761at2"/>